<gene>
    <name evidence="2" type="ORF">EZV62_014968</name>
</gene>
<accession>A0A5C7HU81</accession>
<evidence type="ECO:0000313" key="3">
    <source>
        <dbReference type="Proteomes" id="UP000323000"/>
    </source>
</evidence>
<evidence type="ECO:0000259" key="1">
    <source>
        <dbReference type="Pfam" id="PF03732"/>
    </source>
</evidence>
<keyword evidence="3" id="KW-1185">Reference proteome</keyword>
<dbReference type="InterPro" id="IPR005162">
    <property type="entry name" value="Retrotrans_gag_dom"/>
</dbReference>
<dbReference type="EMBL" id="VAHF01000006">
    <property type="protein sequence ID" value="TXG60395.1"/>
    <property type="molecule type" value="Genomic_DNA"/>
</dbReference>
<feature type="domain" description="Retrotransposon gag" evidence="1">
    <location>
        <begin position="26"/>
        <end position="109"/>
    </location>
</feature>
<dbReference type="OrthoDB" id="1750575at2759"/>
<dbReference type="Pfam" id="PF03732">
    <property type="entry name" value="Retrotrans_gag"/>
    <property type="match status" value="1"/>
</dbReference>
<sequence length="115" mass="13659">MVMSWLWNSMTPKVSVICMFLKTTHDIWDTYGQTYSKVRDVAQVYEIKTRLSTTKQGTRSVTEYSNILQKLWQELDHYQCIEMKCTDDATVLKRFLEKERIYIFLAGLNVEFNDV</sequence>
<reference evidence="3" key="1">
    <citation type="journal article" date="2019" name="Gigascience">
        <title>De novo genome assembly of the endangered Acer yangbiense, a plant species with extremely small populations endemic to Yunnan Province, China.</title>
        <authorList>
            <person name="Yang J."/>
            <person name="Wariss H.M."/>
            <person name="Tao L."/>
            <person name="Zhang R."/>
            <person name="Yun Q."/>
            <person name="Hollingsworth P."/>
            <person name="Dao Z."/>
            <person name="Luo G."/>
            <person name="Guo H."/>
            <person name="Ma Y."/>
            <person name="Sun W."/>
        </authorList>
    </citation>
    <scope>NUCLEOTIDE SEQUENCE [LARGE SCALE GENOMIC DNA]</scope>
    <source>
        <strain evidence="3">cv. Malutang</strain>
    </source>
</reference>
<dbReference type="Proteomes" id="UP000323000">
    <property type="component" value="Chromosome 6"/>
</dbReference>
<evidence type="ECO:0000313" key="2">
    <source>
        <dbReference type="EMBL" id="TXG60395.1"/>
    </source>
</evidence>
<proteinExistence type="predicted"/>
<name>A0A5C7HU81_9ROSI</name>
<dbReference type="PANTHER" id="PTHR37610:SF92">
    <property type="entry name" value="RETROTRANSPOSON COPIA-LIKE N-TERMINAL DOMAIN-CONTAINING PROTEIN"/>
    <property type="match status" value="1"/>
</dbReference>
<dbReference type="PANTHER" id="PTHR37610">
    <property type="entry name" value="CCHC-TYPE DOMAIN-CONTAINING PROTEIN"/>
    <property type="match status" value="1"/>
</dbReference>
<dbReference type="AlphaFoldDB" id="A0A5C7HU81"/>
<organism evidence="2 3">
    <name type="scientific">Acer yangbiense</name>
    <dbReference type="NCBI Taxonomy" id="1000413"/>
    <lineage>
        <taxon>Eukaryota</taxon>
        <taxon>Viridiplantae</taxon>
        <taxon>Streptophyta</taxon>
        <taxon>Embryophyta</taxon>
        <taxon>Tracheophyta</taxon>
        <taxon>Spermatophyta</taxon>
        <taxon>Magnoliopsida</taxon>
        <taxon>eudicotyledons</taxon>
        <taxon>Gunneridae</taxon>
        <taxon>Pentapetalae</taxon>
        <taxon>rosids</taxon>
        <taxon>malvids</taxon>
        <taxon>Sapindales</taxon>
        <taxon>Sapindaceae</taxon>
        <taxon>Hippocastanoideae</taxon>
        <taxon>Acereae</taxon>
        <taxon>Acer</taxon>
    </lineage>
</organism>
<comment type="caution">
    <text evidence="2">The sequence shown here is derived from an EMBL/GenBank/DDBJ whole genome shotgun (WGS) entry which is preliminary data.</text>
</comment>
<protein>
    <recommendedName>
        <fullName evidence="1">Retrotransposon gag domain-containing protein</fullName>
    </recommendedName>
</protein>